<evidence type="ECO:0000313" key="2">
    <source>
        <dbReference type="Proteomes" id="UP000218287"/>
    </source>
</evidence>
<name>A0A1Z4GCD5_9CYAN</name>
<organism evidence="1 2">
    <name type="scientific">Anabaenopsis circularis NIES-21</name>
    <dbReference type="NCBI Taxonomy" id="1085406"/>
    <lineage>
        <taxon>Bacteria</taxon>
        <taxon>Bacillati</taxon>
        <taxon>Cyanobacteriota</taxon>
        <taxon>Cyanophyceae</taxon>
        <taxon>Nostocales</taxon>
        <taxon>Nodulariaceae</taxon>
        <taxon>Anabaenopsis</taxon>
    </lineage>
</organism>
<evidence type="ECO:0000313" key="1">
    <source>
        <dbReference type="EMBL" id="BAY15174.1"/>
    </source>
</evidence>
<dbReference type="EMBL" id="AP018174">
    <property type="protein sequence ID" value="BAY15174.1"/>
    <property type="molecule type" value="Genomic_DNA"/>
</dbReference>
<proteinExistence type="predicted"/>
<gene>
    <name evidence="1" type="ORF">NIES21_09890</name>
</gene>
<dbReference type="OrthoDB" id="467192at2"/>
<dbReference type="AlphaFoldDB" id="A0A1Z4GCD5"/>
<reference evidence="1 2" key="1">
    <citation type="submission" date="2017-06" db="EMBL/GenBank/DDBJ databases">
        <title>Genome sequencing of cyanobaciteial culture collection at National Institute for Environmental Studies (NIES).</title>
        <authorList>
            <person name="Hirose Y."/>
            <person name="Shimura Y."/>
            <person name="Fujisawa T."/>
            <person name="Nakamura Y."/>
            <person name="Kawachi M."/>
        </authorList>
    </citation>
    <scope>NUCLEOTIDE SEQUENCE [LARGE SCALE GENOMIC DNA]</scope>
    <source>
        <strain evidence="1 2">NIES-21</strain>
    </source>
</reference>
<protein>
    <submittedName>
        <fullName evidence="1">Uncharacterized protein</fullName>
    </submittedName>
</protein>
<dbReference type="Proteomes" id="UP000218287">
    <property type="component" value="Chromosome"/>
</dbReference>
<accession>A0A1Z4GCD5</accession>
<sequence>MTTSINTAKVYDEIVDFIAAGTTPESVVKFQLSDSTKERLEYLVYQHKMGELTPEEKKELDYFLTLEHIMTLAKAKAHQYLKAE</sequence>
<keyword evidence="2" id="KW-1185">Reference proteome</keyword>